<keyword evidence="8" id="KW-0808">Transferase</keyword>
<comment type="catalytic activity">
    <reaction evidence="15">
        <text>L-seryl-[protein] + ATP = O-phospho-L-seryl-[protein] + ADP + H(+)</text>
        <dbReference type="Rhea" id="RHEA:17989"/>
        <dbReference type="Rhea" id="RHEA-COMP:9863"/>
        <dbReference type="Rhea" id="RHEA-COMP:11604"/>
        <dbReference type="ChEBI" id="CHEBI:15378"/>
        <dbReference type="ChEBI" id="CHEBI:29999"/>
        <dbReference type="ChEBI" id="CHEBI:30616"/>
        <dbReference type="ChEBI" id="CHEBI:83421"/>
        <dbReference type="ChEBI" id="CHEBI:456216"/>
        <dbReference type="EC" id="2.7.11.1"/>
    </reaction>
</comment>
<evidence type="ECO:0000313" key="19">
    <source>
        <dbReference type="EMBL" id="KPI37884.1"/>
    </source>
</evidence>
<keyword evidence="9" id="KW-0479">Metal-binding</keyword>
<evidence type="ECO:0000259" key="18">
    <source>
        <dbReference type="PROSITE" id="PS50011"/>
    </source>
</evidence>
<evidence type="ECO:0000256" key="1">
    <source>
        <dbReference type="ARBA" id="ARBA00001946"/>
    </source>
</evidence>
<dbReference type="STRING" id="1664694.A0A0N1H1D4"/>
<dbReference type="EMBL" id="LFJN01000021">
    <property type="protein sequence ID" value="KPI37884.1"/>
    <property type="molecule type" value="Genomic_DNA"/>
</dbReference>
<dbReference type="InterPro" id="IPR000719">
    <property type="entry name" value="Prot_kinase_dom"/>
</dbReference>
<feature type="region of interest" description="Disordered" evidence="17">
    <location>
        <begin position="675"/>
        <end position="805"/>
    </location>
</feature>
<evidence type="ECO:0000256" key="10">
    <source>
        <dbReference type="ARBA" id="ARBA00022741"/>
    </source>
</evidence>
<feature type="domain" description="Protein kinase" evidence="18">
    <location>
        <begin position="33"/>
        <end position="286"/>
    </location>
</feature>
<dbReference type="InterPro" id="IPR017441">
    <property type="entry name" value="Protein_kinase_ATP_BS"/>
</dbReference>
<keyword evidence="12 16" id="KW-0067">ATP-binding</keyword>
<feature type="compositionally biased region" description="Low complexity" evidence="17">
    <location>
        <begin position="481"/>
        <end position="494"/>
    </location>
</feature>
<dbReference type="PROSITE" id="PS50011">
    <property type="entry name" value="PROTEIN_KINASE_DOM"/>
    <property type="match status" value="1"/>
</dbReference>
<dbReference type="InterPro" id="IPR050629">
    <property type="entry name" value="STE20/SPS1-PAK"/>
</dbReference>
<proteinExistence type="inferred from homology"/>
<keyword evidence="6" id="KW-0723">Serine/threonine-protein kinase</keyword>
<evidence type="ECO:0000313" key="20">
    <source>
        <dbReference type="Proteomes" id="UP000038010"/>
    </source>
</evidence>
<feature type="binding site" evidence="16">
    <location>
        <position position="62"/>
    </location>
    <ligand>
        <name>ATP</name>
        <dbReference type="ChEBI" id="CHEBI:30616"/>
    </ligand>
</feature>
<comment type="similarity">
    <text evidence="3">Belongs to the protein kinase superfamily. STE Ser/Thr protein kinase family. STE20 subfamily.</text>
</comment>
<evidence type="ECO:0000256" key="6">
    <source>
        <dbReference type="ARBA" id="ARBA00022527"/>
    </source>
</evidence>
<feature type="region of interest" description="Disordered" evidence="17">
    <location>
        <begin position="622"/>
        <end position="662"/>
    </location>
</feature>
<evidence type="ECO:0000256" key="16">
    <source>
        <dbReference type="PROSITE-ProRule" id="PRU10141"/>
    </source>
</evidence>
<feature type="compositionally biased region" description="Basic and acidic residues" evidence="17">
    <location>
        <begin position="785"/>
        <end position="805"/>
    </location>
</feature>
<dbReference type="CDD" id="cd06609">
    <property type="entry name" value="STKc_MST3_like"/>
    <property type="match status" value="1"/>
</dbReference>
<comment type="cofactor">
    <cofactor evidence="1">
        <name>Mg(2+)</name>
        <dbReference type="ChEBI" id="CHEBI:18420"/>
    </cofactor>
</comment>
<gene>
    <name evidence="19" type="ORF">AB675_3163</name>
</gene>
<feature type="region of interest" description="Disordered" evidence="17">
    <location>
        <begin position="340"/>
        <end position="524"/>
    </location>
</feature>
<dbReference type="SUPFAM" id="SSF56112">
    <property type="entry name" value="Protein kinase-like (PK-like)"/>
    <property type="match status" value="1"/>
</dbReference>
<comment type="subcellular location">
    <subcellularLocation>
        <location evidence="2">Cytoplasm</location>
    </subcellularLocation>
</comment>
<comment type="caution">
    <text evidence="19">The sequence shown here is derived from an EMBL/GenBank/DDBJ whole genome shotgun (WGS) entry which is preliminary data.</text>
</comment>
<keyword evidence="7" id="KW-0597">Phosphoprotein</keyword>
<evidence type="ECO:0000256" key="8">
    <source>
        <dbReference type="ARBA" id="ARBA00022679"/>
    </source>
</evidence>
<evidence type="ECO:0000256" key="3">
    <source>
        <dbReference type="ARBA" id="ARBA00008874"/>
    </source>
</evidence>
<dbReference type="VEuPathDB" id="FungiDB:AB675_3163"/>
<keyword evidence="11 19" id="KW-0418">Kinase</keyword>
<dbReference type="EC" id="2.7.11.1" evidence="4"/>
<dbReference type="GO" id="GO:0046872">
    <property type="term" value="F:metal ion binding"/>
    <property type="evidence" value="ECO:0007669"/>
    <property type="project" value="UniProtKB-KW"/>
</dbReference>
<dbReference type="PROSITE" id="PS00107">
    <property type="entry name" value="PROTEIN_KINASE_ATP"/>
    <property type="match status" value="1"/>
</dbReference>
<keyword evidence="20" id="KW-1185">Reference proteome</keyword>
<keyword evidence="5" id="KW-0963">Cytoplasm</keyword>
<sequence length="845" mass="91880">MSTLQYRPKSAPTEATMQMQTDDCDGETLAARYQMLEELGSGSFGTVYKAIEKSTGEIVAVKHVDLESSEEDLSDILSELSVLSSCASSHVTKYKLAFLRRQTLWIVMEYLGGGSCADLLKPPPHNLPESHIAIICRELLIGLDYLHREGKLHRDIKAANVLLGRDGRVKLADFGVAAQLVGLKSLRNTFVGTPFWMAPEVIQQEGHDSKADVWSLGITAMELAHGEPPHANIHPMKVLFQIPKQPAPRLEGGSWSKDFRDFVAQCLTKDPERRSTAKELLKHRFIRNAGKTEALQELILRKQDWDANKGSEKHLKYYAETLRSLDSGDNDDSWVFDTIKAAPTPNMGTSRKSKPSVDPFQDDLSAKSSRESLSQAQSATMRRVVEMEKQEDEKPKSPGHQQNTKKRLSSVQARPPLGRTSSYGESKKTIDENENEEPDTGSVIHTPQKPKTHVEQIQVASSSFGLNRDAELMPPPPSPSPSRRSTRPPSVSPSKESRFSTASTLAEVTRKTSASSTASETSKEAILGRRLYSKAIGISCQDVLDNTADAPRREAVAKLAEAFSDLEAADPEGLYHIMSAVFTRIKDDKKIMTLIPALASMNTVHPPAPASRVSSVASTASVASSASPRKPKSAAAATRAPPGSRLSTAMSSPTKSASAEAVTTAANAKLVLAQNNPHLKSHHRRQSTQSHIRSPASTTPVNSAPSSPTPSRSPSKVSASAREELLKRRGSQLVQRSNTTSSSADSTPATNGSPRKAAQGSPQKQLQTRQDRIKERSQQLQAAEQQKKDVGGGGSKEKDRLDKEKAEIEAIQAKVGGQMEHTAVLAEGMFAKWCEGVAVRWAGVQ</sequence>
<name>A0A0N1H1D4_9EURO</name>
<evidence type="ECO:0000256" key="12">
    <source>
        <dbReference type="ARBA" id="ARBA00022840"/>
    </source>
</evidence>
<evidence type="ECO:0000256" key="4">
    <source>
        <dbReference type="ARBA" id="ARBA00012513"/>
    </source>
</evidence>
<evidence type="ECO:0000256" key="13">
    <source>
        <dbReference type="ARBA" id="ARBA00022842"/>
    </source>
</evidence>
<dbReference type="PANTHER" id="PTHR48012">
    <property type="entry name" value="STERILE20-LIKE KINASE, ISOFORM B-RELATED"/>
    <property type="match status" value="1"/>
</dbReference>
<accession>A0A0N1H1D4</accession>
<evidence type="ECO:0000256" key="2">
    <source>
        <dbReference type="ARBA" id="ARBA00004496"/>
    </source>
</evidence>
<dbReference type="GeneID" id="28735070"/>
<evidence type="ECO:0000256" key="17">
    <source>
        <dbReference type="SAM" id="MobiDB-lite"/>
    </source>
</evidence>
<evidence type="ECO:0000256" key="15">
    <source>
        <dbReference type="ARBA" id="ARBA00048679"/>
    </source>
</evidence>
<dbReference type="RefSeq" id="XP_017997847.1">
    <property type="nucleotide sequence ID" value="XM_018143191.1"/>
</dbReference>
<feature type="compositionally biased region" description="Basic and acidic residues" evidence="17">
    <location>
        <begin position="383"/>
        <end position="396"/>
    </location>
</feature>
<feature type="compositionally biased region" description="Polar residues" evidence="17">
    <location>
        <begin position="371"/>
        <end position="380"/>
    </location>
</feature>
<dbReference type="OrthoDB" id="248923at2759"/>
<evidence type="ECO:0000256" key="11">
    <source>
        <dbReference type="ARBA" id="ARBA00022777"/>
    </source>
</evidence>
<feature type="compositionally biased region" description="Polar residues" evidence="17">
    <location>
        <begin position="687"/>
        <end position="702"/>
    </location>
</feature>
<feature type="compositionally biased region" description="Low complexity" evidence="17">
    <location>
        <begin position="737"/>
        <end position="751"/>
    </location>
</feature>
<evidence type="ECO:0000256" key="7">
    <source>
        <dbReference type="ARBA" id="ARBA00022553"/>
    </source>
</evidence>
<dbReference type="Proteomes" id="UP000038010">
    <property type="component" value="Unassembled WGS sequence"/>
</dbReference>
<dbReference type="GO" id="GO:0004674">
    <property type="term" value="F:protein serine/threonine kinase activity"/>
    <property type="evidence" value="ECO:0007669"/>
    <property type="project" value="UniProtKB-KW"/>
</dbReference>
<dbReference type="AlphaFoldDB" id="A0A0N1H1D4"/>
<dbReference type="InterPro" id="IPR011009">
    <property type="entry name" value="Kinase-like_dom_sf"/>
</dbReference>
<feature type="compositionally biased region" description="Low complexity" evidence="17">
    <location>
        <begin position="622"/>
        <end position="645"/>
    </location>
</feature>
<dbReference type="Gene3D" id="1.10.510.10">
    <property type="entry name" value="Transferase(Phosphotransferase) domain 1"/>
    <property type="match status" value="1"/>
</dbReference>
<reference evidence="19 20" key="1">
    <citation type="submission" date="2015-06" db="EMBL/GenBank/DDBJ databases">
        <title>Draft genome of the ant-associated black yeast Phialophora attae CBS 131958.</title>
        <authorList>
            <person name="Moreno L.F."/>
            <person name="Stielow B.J."/>
            <person name="de Hoog S."/>
            <person name="Vicente V.A."/>
            <person name="Weiss V.A."/>
            <person name="de Vries M."/>
            <person name="Cruz L.M."/>
            <person name="Souza E.M."/>
        </authorList>
    </citation>
    <scope>NUCLEOTIDE SEQUENCE [LARGE SCALE GENOMIC DNA]</scope>
    <source>
        <strain evidence="19 20">CBS 131958</strain>
    </source>
</reference>
<feature type="compositionally biased region" description="Low complexity" evidence="17">
    <location>
        <begin position="703"/>
        <end position="718"/>
    </location>
</feature>
<dbReference type="FunFam" id="1.10.510.10:FF:000411">
    <property type="entry name" value="Probable Ste20-like kinase Don3"/>
    <property type="match status" value="1"/>
</dbReference>
<evidence type="ECO:0000256" key="9">
    <source>
        <dbReference type="ARBA" id="ARBA00022723"/>
    </source>
</evidence>
<feature type="compositionally biased region" description="Low complexity" evidence="17">
    <location>
        <begin position="511"/>
        <end position="520"/>
    </location>
</feature>
<dbReference type="Pfam" id="PF00069">
    <property type="entry name" value="Pkinase"/>
    <property type="match status" value="1"/>
</dbReference>
<evidence type="ECO:0000256" key="5">
    <source>
        <dbReference type="ARBA" id="ARBA00022490"/>
    </source>
</evidence>
<dbReference type="PANTHER" id="PTHR48012:SF10">
    <property type="entry name" value="FI20177P1"/>
    <property type="match status" value="1"/>
</dbReference>
<organism evidence="19 20">
    <name type="scientific">Cyphellophora attinorum</name>
    <dbReference type="NCBI Taxonomy" id="1664694"/>
    <lineage>
        <taxon>Eukaryota</taxon>
        <taxon>Fungi</taxon>
        <taxon>Dikarya</taxon>
        <taxon>Ascomycota</taxon>
        <taxon>Pezizomycotina</taxon>
        <taxon>Eurotiomycetes</taxon>
        <taxon>Chaetothyriomycetidae</taxon>
        <taxon>Chaetothyriales</taxon>
        <taxon>Cyphellophoraceae</taxon>
        <taxon>Cyphellophora</taxon>
    </lineage>
</organism>
<keyword evidence="10 16" id="KW-0547">Nucleotide-binding</keyword>
<evidence type="ECO:0000256" key="14">
    <source>
        <dbReference type="ARBA" id="ARBA00047899"/>
    </source>
</evidence>
<comment type="catalytic activity">
    <reaction evidence="14">
        <text>L-threonyl-[protein] + ATP = O-phospho-L-threonyl-[protein] + ADP + H(+)</text>
        <dbReference type="Rhea" id="RHEA:46608"/>
        <dbReference type="Rhea" id="RHEA-COMP:11060"/>
        <dbReference type="Rhea" id="RHEA-COMP:11605"/>
        <dbReference type="ChEBI" id="CHEBI:15378"/>
        <dbReference type="ChEBI" id="CHEBI:30013"/>
        <dbReference type="ChEBI" id="CHEBI:30616"/>
        <dbReference type="ChEBI" id="CHEBI:61977"/>
        <dbReference type="ChEBI" id="CHEBI:456216"/>
        <dbReference type="EC" id="2.7.11.1"/>
    </reaction>
</comment>
<dbReference type="SMART" id="SM00220">
    <property type="entry name" value="S_TKc"/>
    <property type="match status" value="1"/>
</dbReference>
<protein>
    <recommendedName>
        <fullName evidence="4">non-specific serine/threonine protein kinase</fullName>
        <ecNumber evidence="4">2.7.11.1</ecNumber>
    </recommendedName>
</protein>
<keyword evidence="13" id="KW-0460">Magnesium</keyword>
<dbReference type="GO" id="GO:0005524">
    <property type="term" value="F:ATP binding"/>
    <property type="evidence" value="ECO:0007669"/>
    <property type="project" value="UniProtKB-UniRule"/>
</dbReference>
<dbReference type="GO" id="GO:0005737">
    <property type="term" value="C:cytoplasm"/>
    <property type="evidence" value="ECO:0007669"/>
    <property type="project" value="UniProtKB-SubCell"/>
</dbReference>